<dbReference type="GeneID" id="65915966"/>
<dbReference type="PANTHER" id="PTHR21039">
    <property type="entry name" value="HISTIDINOL PHOSPHATASE-RELATED"/>
    <property type="match status" value="1"/>
</dbReference>
<comment type="caution">
    <text evidence="10">The sequence shown here is derived from an EMBL/GenBank/DDBJ whole genome shotgun (WGS) entry which is preliminary data.</text>
</comment>
<dbReference type="NCBIfam" id="NF005996">
    <property type="entry name" value="PRK08123.1"/>
    <property type="match status" value="1"/>
</dbReference>
<dbReference type="NCBIfam" id="TIGR01856">
    <property type="entry name" value="hisJ_fam"/>
    <property type="match status" value="1"/>
</dbReference>
<dbReference type="GO" id="GO:0004401">
    <property type="term" value="F:histidinol-phosphatase activity"/>
    <property type="evidence" value="ECO:0007669"/>
    <property type="project" value="UniProtKB-UniRule"/>
</dbReference>
<evidence type="ECO:0000256" key="5">
    <source>
        <dbReference type="ARBA" id="ARBA00022801"/>
    </source>
</evidence>
<evidence type="ECO:0000256" key="1">
    <source>
        <dbReference type="ARBA" id="ARBA00004970"/>
    </source>
</evidence>
<organism evidence="10 11">
    <name type="scientific">Loigolactobacillus coryniformis subsp. coryniformis KCTC 3167 = DSM 20001</name>
    <dbReference type="NCBI Taxonomy" id="913848"/>
    <lineage>
        <taxon>Bacteria</taxon>
        <taxon>Bacillati</taxon>
        <taxon>Bacillota</taxon>
        <taxon>Bacilli</taxon>
        <taxon>Lactobacillales</taxon>
        <taxon>Lactobacillaceae</taxon>
        <taxon>Loigolactobacillus</taxon>
    </lineage>
</organism>
<keyword evidence="6 8" id="KW-0368">Histidine biosynthesis</keyword>
<evidence type="ECO:0000313" key="10">
    <source>
        <dbReference type="EMBL" id="KRK18817.1"/>
    </source>
</evidence>
<keyword evidence="5 8" id="KW-0378">Hydrolase</keyword>
<dbReference type="Pfam" id="PF13263">
    <property type="entry name" value="PHP_C"/>
    <property type="match status" value="1"/>
</dbReference>
<comment type="pathway">
    <text evidence="1 8">Amino-acid biosynthesis; L-histidine biosynthesis; L-histidine from 5-phospho-alpha-D-ribose 1-diphosphate: step 8/9.</text>
</comment>
<proteinExistence type="inferred from homology"/>
<dbReference type="GO" id="GO:0000105">
    <property type="term" value="P:L-histidine biosynthetic process"/>
    <property type="evidence" value="ECO:0007669"/>
    <property type="project" value="UniProtKB-UniRule"/>
</dbReference>
<gene>
    <name evidence="10" type="ORF">FD22_GL002373</name>
</gene>
<keyword evidence="4 8" id="KW-0028">Amino-acid biosynthesis</keyword>
<evidence type="ECO:0000259" key="9">
    <source>
        <dbReference type="Pfam" id="PF02811"/>
    </source>
</evidence>
<evidence type="ECO:0000256" key="3">
    <source>
        <dbReference type="ARBA" id="ARBA00013085"/>
    </source>
</evidence>
<evidence type="ECO:0000313" key="11">
    <source>
        <dbReference type="Proteomes" id="UP000051181"/>
    </source>
</evidence>
<name>A0A0R1FGA2_9LACO</name>
<dbReference type="Proteomes" id="UP000051181">
    <property type="component" value="Unassembled WGS sequence"/>
</dbReference>
<dbReference type="Pfam" id="PF02811">
    <property type="entry name" value="PHP"/>
    <property type="match status" value="1"/>
</dbReference>
<dbReference type="Gene3D" id="3.20.20.140">
    <property type="entry name" value="Metal-dependent hydrolases"/>
    <property type="match status" value="1"/>
</dbReference>
<dbReference type="RefSeq" id="WP_010011451.1">
    <property type="nucleotide sequence ID" value="NZ_AZCN01000008.1"/>
</dbReference>
<dbReference type="EC" id="3.1.3.15" evidence="3 8"/>
<dbReference type="GO" id="GO:0005737">
    <property type="term" value="C:cytoplasm"/>
    <property type="evidence" value="ECO:0007669"/>
    <property type="project" value="TreeGrafter"/>
</dbReference>
<evidence type="ECO:0000256" key="7">
    <source>
        <dbReference type="ARBA" id="ARBA00049158"/>
    </source>
</evidence>
<evidence type="ECO:0000256" key="8">
    <source>
        <dbReference type="RuleBase" id="RU366003"/>
    </source>
</evidence>
<evidence type="ECO:0000256" key="6">
    <source>
        <dbReference type="ARBA" id="ARBA00023102"/>
    </source>
</evidence>
<sequence>MKKDGHSHTEFCPHGSGDDVELMIQKAIKFGFSEYSITEHAPLPPDFKHDYAGAMTGLTEASMALNDLPAYFKKCQQLQAKYRGQIKINIGFELDFLPTQVAWTRDFWAEYGPQTQDNVLSIHFMQGAAAKFWCVDDTTADFKKGLLDPQNGDAQALYGQYLQALLVAVQTDLGPHAPTRLGHMTLIKKFQDYFNLPTKFNATNLALVDQLFASLKQRHFSLDLNTAGLYKPYCNETYPYSDLILRAQAAGIPLIYGSDAHSIAEVGHAYHQIEKFV</sequence>
<dbReference type="InterPro" id="IPR010140">
    <property type="entry name" value="Histidinol_P_phosphatase_HisJ"/>
</dbReference>
<dbReference type="InterPro" id="IPR016195">
    <property type="entry name" value="Pol/histidinol_Pase-like"/>
</dbReference>
<dbReference type="PANTHER" id="PTHR21039:SF0">
    <property type="entry name" value="HISTIDINOL-PHOSPHATASE"/>
    <property type="match status" value="1"/>
</dbReference>
<dbReference type="eggNOG" id="COG1387">
    <property type="taxonomic scope" value="Bacteria"/>
</dbReference>
<dbReference type="CDD" id="cd12110">
    <property type="entry name" value="PHP_HisPPase_Hisj_like"/>
    <property type="match status" value="1"/>
</dbReference>
<dbReference type="EMBL" id="AZCN01000008">
    <property type="protein sequence ID" value="KRK18817.1"/>
    <property type="molecule type" value="Genomic_DNA"/>
</dbReference>
<comment type="similarity">
    <text evidence="2 8">Belongs to the PHP hydrolase family. HisK subfamily.</text>
</comment>
<dbReference type="SUPFAM" id="SSF89550">
    <property type="entry name" value="PHP domain-like"/>
    <property type="match status" value="1"/>
</dbReference>
<dbReference type="UniPathway" id="UPA00031">
    <property type="reaction ID" value="UER00013"/>
</dbReference>
<dbReference type="PATRIC" id="fig|913848.6.peg.2423"/>
<accession>A0A0R1FGA2</accession>
<reference evidence="10 11" key="1">
    <citation type="journal article" date="2015" name="Genome Announc.">
        <title>Expanding the biotechnology potential of lactobacilli through comparative genomics of 213 strains and associated genera.</title>
        <authorList>
            <person name="Sun Z."/>
            <person name="Harris H.M."/>
            <person name="McCann A."/>
            <person name="Guo C."/>
            <person name="Argimon S."/>
            <person name="Zhang W."/>
            <person name="Yang X."/>
            <person name="Jeffery I.B."/>
            <person name="Cooney J.C."/>
            <person name="Kagawa T.F."/>
            <person name="Liu W."/>
            <person name="Song Y."/>
            <person name="Salvetti E."/>
            <person name="Wrobel A."/>
            <person name="Rasinkangas P."/>
            <person name="Parkhill J."/>
            <person name="Rea M.C."/>
            <person name="O'Sullivan O."/>
            <person name="Ritari J."/>
            <person name="Douillard F.P."/>
            <person name="Paul Ross R."/>
            <person name="Yang R."/>
            <person name="Briner A.E."/>
            <person name="Felis G.E."/>
            <person name="de Vos W.M."/>
            <person name="Barrangou R."/>
            <person name="Klaenhammer T.R."/>
            <person name="Caufield P.W."/>
            <person name="Cui Y."/>
            <person name="Zhang H."/>
            <person name="O'Toole P.W."/>
        </authorList>
    </citation>
    <scope>NUCLEOTIDE SEQUENCE [LARGE SCALE GENOMIC DNA]</scope>
    <source>
        <strain evidence="10 11">DSM 20001</strain>
    </source>
</reference>
<dbReference type="AlphaFoldDB" id="A0A0R1FGA2"/>
<dbReference type="InterPro" id="IPR004013">
    <property type="entry name" value="PHP_dom"/>
</dbReference>
<protein>
    <recommendedName>
        <fullName evidence="3 8">Histidinol-phosphatase</fullName>
        <shortName evidence="8">HolPase</shortName>
        <ecNumber evidence="3 8">3.1.3.15</ecNumber>
    </recommendedName>
</protein>
<feature type="domain" description="PHP" evidence="9">
    <location>
        <begin position="4"/>
        <end position="227"/>
    </location>
</feature>
<evidence type="ECO:0000256" key="4">
    <source>
        <dbReference type="ARBA" id="ARBA00022605"/>
    </source>
</evidence>
<evidence type="ECO:0000256" key="2">
    <source>
        <dbReference type="ARBA" id="ARBA00009152"/>
    </source>
</evidence>
<comment type="catalytic activity">
    <reaction evidence="7 8">
        <text>L-histidinol phosphate + H2O = L-histidinol + phosphate</text>
        <dbReference type="Rhea" id="RHEA:14465"/>
        <dbReference type="ChEBI" id="CHEBI:15377"/>
        <dbReference type="ChEBI" id="CHEBI:43474"/>
        <dbReference type="ChEBI" id="CHEBI:57699"/>
        <dbReference type="ChEBI" id="CHEBI:57980"/>
        <dbReference type="EC" id="3.1.3.15"/>
    </reaction>
</comment>